<protein>
    <submittedName>
        <fullName evidence="1">Uncharacterized protein</fullName>
    </submittedName>
</protein>
<proteinExistence type="predicted"/>
<dbReference type="AlphaFoldDB" id="Q45RA4"/>
<dbReference type="EMBL" id="DQ118863">
    <property type="protein sequence ID" value="AAZ23056.1"/>
    <property type="molecule type" value="Genomic_DNA"/>
</dbReference>
<reference evidence="1" key="1">
    <citation type="journal article" date="2006" name="J. Ind. Microbiol. Biotechnol.">
        <title>The lipopeptide antibiotic A54145 biosynthetic gene cluster from Streptomyces fradiae.</title>
        <authorList>
            <person name="Miao V."/>
            <person name="Brost R."/>
            <person name="Chapple J."/>
            <person name="She K."/>
            <person name="Coeffet-Le Gal M.F."/>
            <person name="Baltz R.H."/>
        </authorList>
    </citation>
    <scope>NUCLEOTIDE SEQUENCE</scope>
    <source>
        <strain evidence="1">NRRL18158</strain>
    </source>
</reference>
<name>Q45RA4_STRFR</name>
<sequence>MTGQSSETVVPVLVTGTDGVFHAEVEAGSLRQVSLLPGPGVVTGSRPTWAARHGRGLSVRVSVEAADVPLVAGENASSLRPLPPLPRAGRPARLRAVCDDGTTLADIPEDRSPVDRLDEAVLYVLPWGASTWQAVEVPETFRLRQPVGMEGSAVLLAGTIGTPPLRRAPERAALFTLDLEANTLTARPLPSVRPRRGLLDRFVRVSADPIRTELFGGAVRRNMLVAGSTFVHGTLTYPDTDFTILHAIDLEHDSWSTVRLRAEEQITAWHVDEERTAHALSGRLDLWSCSPNRRWRRLPLRRALARVLGEPAKELRLSSGRLTEDRVLLTVNRTVAACALDGTGLEVLYRFADDETDVVCL</sequence>
<accession>Q45RA4</accession>
<evidence type="ECO:0000313" key="1">
    <source>
        <dbReference type="EMBL" id="AAZ23056.1"/>
    </source>
</evidence>
<organism evidence="1">
    <name type="scientific">Streptomyces fradiae</name>
    <name type="common">Streptomyces roseoflavus</name>
    <dbReference type="NCBI Taxonomy" id="1906"/>
    <lineage>
        <taxon>Bacteria</taxon>
        <taxon>Bacillati</taxon>
        <taxon>Actinomycetota</taxon>
        <taxon>Actinomycetes</taxon>
        <taxon>Kitasatosporales</taxon>
        <taxon>Streptomycetaceae</taxon>
        <taxon>Streptomyces</taxon>
    </lineage>
</organism>